<accession>A0A423WIP1</accession>
<feature type="region of interest" description="Disordered" evidence="6">
    <location>
        <begin position="617"/>
        <end position="655"/>
    </location>
</feature>
<reference evidence="10 11" key="1">
    <citation type="submission" date="2015-09" db="EMBL/GenBank/DDBJ databases">
        <title>Host preference determinants of Valsa canker pathogens revealed by comparative genomics.</title>
        <authorList>
            <person name="Yin Z."/>
            <person name="Huang L."/>
        </authorList>
    </citation>
    <scope>NUCLEOTIDE SEQUENCE [LARGE SCALE GENOMIC DNA]</scope>
    <source>
        <strain evidence="10 11">YSFL</strain>
    </source>
</reference>
<feature type="compositionally biased region" description="Acidic residues" evidence="6">
    <location>
        <begin position="637"/>
        <end position="647"/>
    </location>
</feature>
<dbReference type="Proteomes" id="UP000284375">
    <property type="component" value="Unassembled WGS sequence"/>
</dbReference>
<dbReference type="GO" id="GO:0000111">
    <property type="term" value="C:nucleotide-excision repair factor 2 complex"/>
    <property type="evidence" value="ECO:0007669"/>
    <property type="project" value="TreeGrafter"/>
</dbReference>
<dbReference type="SMART" id="SM01031">
    <property type="entry name" value="BHD_2"/>
    <property type="match status" value="1"/>
</dbReference>
<dbReference type="Gene3D" id="3.30.70.2460">
    <property type="entry name" value="Rad4, beta-hairpin domain BHD3"/>
    <property type="match status" value="1"/>
</dbReference>
<feature type="compositionally biased region" description="Acidic residues" evidence="6">
    <location>
        <begin position="129"/>
        <end position="143"/>
    </location>
</feature>
<feature type="region of interest" description="Disordered" evidence="6">
    <location>
        <begin position="905"/>
        <end position="975"/>
    </location>
</feature>
<sequence length="1050" mass="116566">MAGRKRGTGTGPATGVARRAEAAQRREPSSPRRTRSSARQSDVPVYTQLLRESGALRNRMTSDEPERPLKRRRTFRRPPPGSASEVQITAESPGNRGAEPASDEDEEDVEFEDVEIPKPTPQTTYRESSDDEESEEDVQFEDVDLGGISLNEGQEEEKNDTLELNLTAAKEALTPSRRNADRRKPISKEEKECRFDIHRTHLLCLLAHGEKRNHWCNDPVVQENVRSLLTEKIIQWLNPRSNLTQFGQTESLKKGLQMVMDRFQERYTITERGLRRSLWAEDDKQLEDYELPDDLDSCLEKADFRKAARNLNGSRDIGAQLFCAALRAAGVEARLVFSLQPLAFAPGGPTMPKRRQPKATSTPAPARVEAVQAISASTSIPSPRSRLGHPNATAYHIPDISAIQPSSSRRTPPRQPQPLESEYPIYWVEVLDAAHQKWQPVDPFVPRTLFRANKFEPPASDRGNCLSYVVCFDEGGAAKDVTRRYAKAFNAKTRRMRVDGPMVPEEGRKWWRRVLKRYRAPGLITDLDQIENNELSGLEAREPLPRNVVDFKNHPIYALQRHLRRHEVLVPGASIVGTVGAGSKGPLEKIYRRTDVKVARSADKWYRMGREIRPGEEPVKVLPRRKRPQRRGRLAFDEDEESSDDDPVLGPSPAKGVPIYTFDQTQLYIPPPVVAGRIPKNKFGNLDTYVPSMVPAGGAHIVHQRAGHAAHVLGIDYAPALTGFDWKGRKGTAVYSGVVVPAEAEEAVRAVIEGFEDLEQLLEEERRSLRAMATWKRLLRGLRIRKSVFAGEDMFDESIPLEDIAVDEDEEMVDTGLGQEAGGFEPDYDQAGGFEPGGFEPGGFESGGFESGDFEPGGFEPGGFEPTIGDMGKEPETRGLDHYDAYEPEVAGSARRLRLRRTRLIESDEEDEEQPGDIEPHHGGSTGTHIEPYGSEADRDEVEQPQPTGEVAVAAGDSLNIELQAGSQPGGFDGVAEPVVTEEQVNQPGMAFEEAIGESAGHELSTDGQIHSDEIQNNAARAGSEDAELEDADSDTTEELYMDEDGALVD</sequence>
<dbReference type="OrthoDB" id="300780at2759"/>
<dbReference type="InterPro" id="IPR042488">
    <property type="entry name" value="Rad4_BHD3_sf"/>
</dbReference>
<evidence type="ECO:0000256" key="2">
    <source>
        <dbReference type="ARBA" id="ARBA00009525"/>
    </source>
</evidence>
<dbReference type="GO" id="GO:0006298">
    <property type="term" value="P:mismatch repair"/>
    <property type="evidence" value="ECO:0007669"/>
    <property type="project" value="TreeGrafter"/>
</dbReference>
<feature type="domain" description="Rad4 beta-hairpin" evidence="9">
    <location>
        <begin position="678"/>
        <end position="752"/>
    </location>
</feature>
<organism evidence="10 11">
    <name type="scientific">Cytospora chrysosperma</name>
    <name type="common">Cytospora canker fungus</name>
    <name type="synonym">Sphaeria chrysosperma</name>
    <dbReference type="NCBI Taxonomy" id="252740"/>
    <lineage>
        <taxon>Eukaryota</taxon>
        <taxon>Fungi</taxon>
        <taxon>Dikarya</taxon>
        <taxon>Ascomycota</taxon>
        <taxon>Pezizomycotina</taxon>
        <taxon>Sordariomycetes</taxon>
        <taxon>Sordariomycetidae</taxon>
        <taxon>Diaporthales</taxon>
        <taxon>Cytosporaceae</taxon>
        <taxon>Cytospora</taxon>
    </lineage>
</organism>
<dbReference type="EMBL" id="LJZO01000003">
    <property type="protein sequence ID" value="ROW03282.1"/>
    <property type="molecule type" value="Genomic_DNA"/>
</dbReference>
<dbReference type="Gene3D" id="3.30.60.290">
    <property type="entry name" value="Rad4, beta-hairpin domain BHD2"/>
    <property type="match status" value="1"/>
</dbReference>
<dbReference type="Gene3D" id="3.90.260.10">
    <property type="entry name" value="Transglutaminase-like"/>
    <property type="match status" value="1"/>
</dbReference>
<dbReference type="InterPro" id="IPR004583">
    <property type="entry name" value="DNA_repair_Rad4"/>
</dbReference>
<feature type="region of interest" description="Disordered" evidence="6">
    <location>
        <begin position="1019"/>
        <end position="1050"/>
    </location>
</feature>
<feature type="compositionally biased region" description="Basic and acidic residues" evidence="6">
    <location>
        <begin position="18"/>
        <end position="30"/>
    </location>
</feature>
<dbReference type="Pfam" id="PF10403">
    <property type="entry name" value="BHD_1"/>
    <property type="match status" value="1"/>
</dbReference>
<feature type="compositionally biased region" description="Basic residues" evidence="6">
    <location>
        <begin position="622"/>
        <end position="633"/>
    </location>
</feature>
<dbReference type="AlphaFoldDB" id="A0A423WIP1"/>
<dbReference type="InterPro" id="IPR018326">
    <property type="entry name" value="Rad4_beta-hairpin_dom1"/>
</dbReference>
<evidence type="ECO:0008006" key="12">
    <source>
        <dbReference type="Google" id="ProtNLM"/>
    </source>
</evidence>
<dbReference type="Pfam" id="PF03835">
    <property type="entry name" value="Rad4"/>
    <property type="match status" value="1"/>
</dbReference>
<comment type="caution">
    <text evidence="10">The sequence shown here is derived from an EMBL/GenBank/DDBJ whole genome shotgun (WGS) entry which is preliminary data.</text>
</comment>
<feature type="domain" description="Rad4 beta-hairpin" evidence="7">
    <location>
        <begin position="540"/>
        <end position="597"/>
    </location>
</feature>
<keyword evidence="11" id="KW-1185">Reference proteome</keyword>
<dbReference type="Gene3D" id="2.20.20.110">
    <property type="entry name" value="Rad4, beta-hairpin domain BHD1"/>
    <property type="match status" value="1"/>
</dbReference>
<dbReference type="InterPro" id="IPR018328">
    <property type="entry name" value="Rad4_beta-hairpin_dom3"/>
</dbReference>
<dbReference type="InterPro" id="IPR018325">
    <property type="entry name" value="Rad4/PNGase_transGLS-fold"/>
</dbReference>
<evidence type="ECO:0000259" key="9">
    <source>
        <dbReference type="SMART" id="SM01032"/>
    </source>
</evidence>
<evidence type="ECO:0000256" key="5">
    <source>
        <dbReference type="ARBA" id="ARBA00023242"/>
    </source>
</evidence>
<evidence type="ECO:0000259" key="7">
    <source>
        <dbReference type="SMART" id="SM01030"/>
    </source>
</evidence>
<protein>
    <recommendedName>
        <fullName evidence="12">Rad4 beta-hairpin domain-containing protein</fullName>
    </recommendedName>
</protein>
<evidence type="ECO:0000256" key="3">
    <source>
        <dbReference type="ARBA" id="ARBA00022763"/>
    </source>
</evidence>
<feature type="compositionally biased region" description="Acidic residues" evidence="6">
    <location>
        <begin position="1025"/>
        <end position="1050"/>
    </location>
</feature>
<evidence type="ECO:0000256" key="4">
    <source>
        <dbReference type="ARBA" id="ARBA00023204"/>
    </source>
</evidence>
<dbReference type="GO" id="GO:0006289">
    <property type="term" value="P:nucleotide-excision repair"/>
    <property type="evidence" value="ECO:0007669"/>
    <property type="project" value="InterPro"/>
</dbReference>
<gene>
    <name evidence="10" type="ORF">VSDG_01509</name>
</gene>
<name>A0A423WIP1_CYTCH</name>
<dbReference type="SUPFAM" id="SSF54001">
    <property type="entry name" value="Cysteine proteinases"/>
    <property type="match status" value="1"/>
</dbReference>
<keyword evidence="3" id="KW-0227">DNA damage</keyword>
<dbReference type="InterPro" id="IPR018327">
    <property type="entry name" value="BHD_2"/>
</dbReference>
<proteinExistence type="inferred from homology"/>
<feature type="domain" description="Rad4 beta-hairpin" evidence="8">
    <location>
        <begin position="599"/>
        <end position="671"/>
    </location>
</feature>
<evidence type="ECO:0000256" key="1">
    <source>
        <dbReference type="ARBA" id="ARBA00004123"/>
    </source>
</evidence>
<dbReference type="Pfam" id="PF10405">
    <property type="entry name" value="BHD_3"/>
    <property type="match status" value="1"/>
</dbReference>
<comment type="similarity">
    <text evidence="2">Belongs to the XPC family.</text>
</comment>
<dbReference type="SMART" id="SM01030">
    <property type="entry name" value="BHD_1"/>
    <property type="match status" value="1"/>
</dbReference>
<dbReference type="GO" id="GO:0003684">
    <property type="term" value="F:damaged DNA binding"/>
    <property type="evidence" value="ECO:0007669"/>
    <property type="project" value="InterPro"/>
</dbReference>
<dbReference type="SMART" id="SM01032">
    <property type="entry name" value="BHD_3"/>
    <property type="match status" value="1"/>
</dbReference>
<evidence type="ECO:0000313" key="10">
    <source>
        <dbReference type="EMBL" id="ROW03282.1"/>
    </source>
</evidence>
<feature type="region of interest" description="Disordered" evidence="6">
    <location>
        <begin position="399"/>
        <end position="418"/>
    </location>
</feature>
<evidence type="ECO:0000256" key="6">
    <source>
        <dbReference type="SAM" id="MobiDB-lite"/>
    </source>
</evidence>
<dbReference type="InterPro" id="IPR038765">
    <property type="entry name" value="Papain-like_cys_pep_sf"/>
</dbReference>
<feature type="region of interest" description="Disordered" evidence="6">
    <location>
        <begin position="346"/>
        <end position="366"/>
    </location>
</feature>
<dbReference type="GO" id="GO:0005737">
    <property type="term" value="C:cytoplasm"/>
    <property type="evidence" value="ECO:0007669"/>
    <property type="project" value="TreeGrafter"/>
</dbReference>
<keyword evidence="5" id="KW-0539">Nucleus</keyword>
<dbReference type="Pfam" id="PF10404">
    <property type="entry name" value="BHD_2"/>
    <property type="match status" value="1"/>
</dbReference>
<comment type="subcellular location">
    <subcellularLocation>
        <location evidence="1">Nucleus</location>
    </subcellularLocation>
</comment>
<dbReference type="PANTHER" id="PTHR12135">
    <property type="entry name" value="DNA REPAIR PROTEIN XP-C / RAD4"/>
    <property type="match status" value="1"/>
</dbReference>
<keyword evidence="4" id="KW-0234">DNA repair</keyword>
<evidence type="ECO:0000259" key="8">
    <source>
        <dbReference type="SMART" id="SM01031"/>
    </source>
</evidence>
<dbReference type="GO" id="GO:0071942">
    <property type="term" value="C:XPC complex"/>
    <property type="evidence" value="ECO:0007669"/>
    <property type="project" value="TreeGrafter"/>
</dbReference>
<dbReference type="InterPro" id="IPR036985">
    <property type="entry name" value="Transglutaminase-like_sf"/>
</dbReference>
<feature type="region of interest" description="Disordered" evidence="6">
    <location>
        <begin position="1"/>
        <end position="143"/>
    </location>
</feature>
<evidence type="ECO:0000313" key="11">
    <source>
        <dbReference type="Proteomes" id="UP000284375"/>
    </source>
</evidence>
<feature type="compositionally biased region" description="Acidic residues" evidence="6">
    <location>
        <begin position="101"/>
        <end position="114"/>
    </location>
</feature>
<dbReference type="PANTHER" id="PTHR12135:SF0">
    <property type="entry name" value="DNA REPAIR PROTEIN COMPLEMENTING XP-C CELLS"/>
    <property type="match status" value="1"/>
</dbReference>
<dbReference type="GO" id="GO:0003697">
    <property type="term" value="F:single-stranded DNA binding"/>
    <property type="evidence" value="ECO:0007669"/>
    <property type="project" value="TreeGrafter"/>
</dbReference>
<dbReference type="STRING" id="252740.A0A423WIP1"/>
<feature type="compositionally biased region" description="Acidic residues" evidence="6">
    <location>
        <begin position="907"/>
        <end position="916"/>
    </location>
</feature>